<keyword evidence="7" id="KW-0807">Transducer</keyword>
<feature type="transmembrane region" description="Helical" evidence="9">
    <location>
        <begin position="104"/>
        <end position="129"/>
    </location>
</feature>
<evidence type="ECO:0000256" key="5">
    <source>
        <dbReference type="ARBA" id="ARBA00023136"/>
    </source>
</evidence>
<evidence type="ECO:0000256" key="9">
    <source>
        <dbReference type="SAM" id="Phobius"/>
    </source>
</evidence>
<feature type="domain" description="G-protein coupled receptors family 1 profile" evidence="10">
    <location>
        <begin position="82"/>
        <end position="435"/>
    </location>
</feature>
<keyword evidence="6" id="KW-1015">Disulfide bond</keyword>
<dbReference type="Pfam" id="PF13516">
    <property type="entry name" value="LRR_6"/>
    <property type="match status" value="1"/>
</dbReference>
<dbReference type="EMBL" id="JAGTXO010000030">
    <property type="protein sequence ID" value="KAG8460862.1"/>
    <property type="molecule type" value="Genomic_DNA"/>
</dbReference>
<keyword evidence="3 9" id="KW-0812">Transmembrane</keyword>
<organism evidence="12 13">
    <name type="scientific">Diacronema lutheri</name>
    <name type="common">Unicellular marine alga</name>
    <name type="synonym">Monochrysis lutheri</name>
    <dbReference type="NCBI Taxonomy" id="2081491"/>
    <lineage>
        <taxon>Eukaryota</taxon>
        <taxon>Haptista</taxon>
        <taxon>Haptophyta</taxon>
        <taxon>Pavlovophyceae</taxon>
        <taxon>Pavlovales</taxon>
        <taxon>Pavlovaceae</taxon>
        <taxon>Diacronema</taxon>
    </lineage>
</organism>
<feature type="transmembrane region" description="Helical" evidence="9">
    <location>
        <begin position="384"/>
        <end position="405"/>
    </location>
</feature>
<dbReference type="SUPFAM" id="SSF81321">
    <property type="entry name" value="Family A G protein-coupled receptor-like"/>
    <property type="match status" value="1"/>
</dbReference>
<proteinExistence type="predicted"/>
<reference evidence="12" key="1">
    <citation type="submission" date="2021-05" db="EMBL/GenBank/DDBJ databases">
        <title>The genome of the haptophyte Pavlova lutheri (Diacronema luteri, Pavlovales) - a model for lipid biosynthesis in eukaryotic algae.</title>
        <authorList>
            <person name="Hulatt C.J."/>
            <person name="Posewitz M.C."/>
        </authorList>
    </citation>
    <scope>NUCLEOTIDE SEQUENCE</scope>
    <source>
        <strain evidence="12">NIVA-4/92</strain>
    </source>
</reference>
<dbReference type="GO" id="GO:0043410">
    <property type="term" value="P:positive regulation of MAPK cascade"/>
    <property type="evidence" value="ECO:0007669"/>
    <property type="project" value="TreeGrafter"/>
</dbReference>
<dbReference type="AlphaFoldDB" id="A0A8J5XH31"/>
<keyword evidence="5 9" id="KW-0472">Membrane</keyword>
<feature type="transmembrane region" description="Helical" evidence="9">
    <location>
        <begin position="242"/>
        <end position="269"/>
    </location>
</feature>
<dbReference type="InterPro" id="IPR000276">
    <property type="entry name" value="GPCR_Rhodpsn"/>
</dbReference>
<evidence type="ECO:0000256" key="1">
    <source>
        <dbReference type="ARBA" id="ARBA00004651"/>
    </source>
</evidence>
<feature type="region of interest" description="Disordered" evidence="8">
    <location>
        <begin position="300"/>
        <end position="360"/>
    </location>
</feature>
<evidence type="ECO:0000313" key="13">
    <source>
        <dbReference type="Proteomes" id="UP000751190"/>
    </source>
</evidence>
<sequence>MNESSRVQLDADVWELTPTDVELEMPFRPLDADARALAAAARGHGHDAREAAFALIRVPIADEAAVGFWRSWAVTTAATAVVSLAVIVLVLSRRRLRTSAYNHFIVGLAIPDFVFAALCFCTCGLHALHGRWYDGEGLFHGDWMCDFQSWYTVFGSAGSMWVNVLITAELYRASSCARRCVTYAPPSVRAVYARLAVTYTLVAAFSWLPAFGYRVWPDLPLRSSAVRGLNCLPVPYDAQSQVVFLAVVFGVVALAPASIVLAIATAIFWPGVCSMRTGASGGRWRAARAPVQDLAWGARQSTSAQGAGGPGACAAHTGGHMRPPSVERSESRAPTRGRMRSSGAGRMRSSSAGRSKSPDVKHLREAVAAPAGVDERTFNGLAVFFARLFLVMIVCWAPFFVSWVVQLPYDKTSAYLTWATGTWAHVQGVVSAVLYSLKEDVHAEWRLVAAEVGQIVSRLWRACGRPPRREPRPSAGARAATDSAQGARGHARIADVSACAASASACATDDSAWSAVGSARPADESRGVGCSHSASHASLAALADRHNGLGVDLDAAMRAVAAEAEASILSRERSPMLVVGWLAWQVCGEIPRHSWRVWRERRPTDKVVFVSHRWWSALTQRPDDESHTKYALICEGMRELIAAHGIAEHEAAIWIDYACIDQDDAHEQACGIASLVAYAARSTYVLIPVEPTYEAMAALHRASHPIDLIDYGERAWCRCEIYVFACLAEVTRRAVTVFAVGNLDVAPSNEPPAVPSEKHNGASVGMHKSRPSLRRSALARASLIEGRTRPHRSADRSASLARVRAAFSSVAAEAGGALRALGLRISPPRREMRALLTTAGGAHWARRALGRADGAQFSLDEMPSEGEVTHESDRLAIRAIEDDVRSWFVQSSVLAEKARFDLAAARLGRHGRINFVLDGKQLESQHVPLLASALRSSDRVDALCALSLRRNLLDDVAIPQLMAAIVLAGHLRRLSELDLSYNVHIGASGVAAIAAHAGHAHFQQLHTLRLRGCELDGTAGAPLAHIVAAARGLAELDVRDNSLDDAAVTAIARTCEGRPESLGRPTALLVDGNPIAARVFQLVVLAQMRAAGILIARAPLTTAADVPPHSPGGTSCASDAFDDALADAAAMSVALLPPAACRSSLDVRLGVLAACSAAPLEASDGATALARAHDCGRGRAGMAVVGDSRSALEMV</sequence>
<dbReference type="Gene3D" id="1.20.1070.10">
    <property type="entry name" value="Rhodopsin 7-helix transmembrane proteins"/>
    <property type="match status" value="1"/>
</dbReference>
<dbReference type="InterPro" id="IPR001611">
    <property type="entry name" value="Leu-rich_rpt"/>
</dbReference>
<feature type="region of interest" description="Disordered" evidence="8">
    <location>
        <begin position="465"/>
        <end position="488"/>
    </location>
</feature>
<name>A0A8J5XH31_DIALT</name>
<keyword evidence="13" id="KW-1185">Reference proteome</keyword>
<gene>
    <name evidence="11" type="ORF">KFE25_009794</name>
    <name evidence="12" type="ORF">KFE25_010917</name>
</gene>
<evidence type="ECO:0000259" key="10">
    <source>
        <dbReference type="PROSITE" id="PS50262"/>
    </source>
</evidence>
<dbReference type="EMBL" id="JAGTXO010000077">
    <property type="protein sequence ID" value="KAG8457215.1"/>
    <property type="molecule type" value="Genomic_DNA"/>
</dbReference>
<dbReference type="PROSITE" id="PS50262">
    <property type="entry name" value="G_PROTEIN_RECEP_F1_2"/>
    <property type="match status" value="1"/>
</dbReference>
<dbReference type="Gene3D" id="3.80.10.10">
    <property type="entry name" value="Ribonuclease Inhibitor"/>
    <property type="match status" value="1"/>
</dbReference>
<evidence type="ECO:0000256" key="7">
    <source>
        <dbReference type="ARBA" id="ARBA00023224"/>
    </source>
</evidence>
<feature type="transmembrane region" description="Helical" evidence="9">
    <location>
        <begin position="191"/>
        <end position="213"/>
    </location>
</feature>
<dbReference type="OrthoDB" id="423576at2759"/>
<feature type="transmembrane region" description="Helical" evidence="9">
    <location>
        <begin position="72"/>
        <end position="92"/>
    </location>
</feature>
<accession>A0A8J5XH31</accession>
<comment type="caution">
    <text evidence="12">The sequence shown here is derived from an EMBL/GenBank/DDBJ whole genome shotgun (WGS) entry which is preliminary data.</text>
</comment>
<evidence type="ECO:0000313" key="11">
    <source>
        <dbReference type="EMBL" id="KAG8457215.1"/>
    </source>
</evidence>
<evidence type="ECO:0000256" key="8">
    <source>
        <dbReference type="SAM" id="MobiDB-lite"/>
    </source>
</evidence>
<dbReference type="GO" id="GO:0004993">
    <property type="term" value="F:G protein-coupled serotonin receptor activity"/>
    <property type="evidence" value="ECO:0007669"/>
    <property type="project" value="UniProtKB-ARBA"/>
</dbReference>
<feature type="compositionally biased region" description="Low complexity" evidence="8">
    <location>
        <begin position="340"/>
        <end position="355"/>
    </location>
</feature>
<dbReference type="OMA" id="CALNFAH"/>
<feature type="region of interest" description="Disordered" evidence="8">
    <location>
        <begin position="749"/>
        <end position="769"/>
    </location>
</feature>
<evidence type="ECO:0000256" key="4">
    <source>
        <dbReference type="ARBA" id="ARBA00022989"/>
    </source>
</evidence>
<protein>
    <recommendedName>
        <fullName evidence="10">G-protein coupled receptors family 1 profile domain-containing protein</fullName>
    </recommendedName>
</protein>
<evidence type="ECO:0000256" key="6">
    <source>
        <dbReference type="ARBA" id="ARBA00023157"/>
    </source>
</evidence>
<dbReference type="GO" id="GO:0005886">
    <property type="term" value="C:plasma membrane"/>
    <property type="evidence" value="ECO:0007669"/>
    <property type="project" value="UniProtKB-SubCell"/>
</dbReference>
<dbReference type="SUPFAM" id="SSF52047">
    <property type="entry name" value="RNI-like"/>
    <property type="match status" value="1"/>
</dbReference>
<keyword evidence="4 9" id="KW-1133">Transmembrane helix</keyword>
<comment type="subcellular location">
    <subcellularLocation>
        <location evidence="1">Cell membrane</location>
        <topology evidence="1">Multi-pass membrane protein</topology>
    </subcellularLocation>
</comment>
<dbReference type="InterPro" id="IPR017452">
    <property type="entry name" value="GPCR_Rhodpsn_7TM"/>
</dbReference>
<dbReference type="PANTHER" id="PTHR24248">
    <property type="entry name" value="ADRENERGIC RECEPTOR-RELATED G-PROTEIN COUPLED RECEPTOR"/>
    <property type="match status" value="1"/>
</dbReference>
<evidence type="ECO:0000256" key="3">
    <source>
        <dbReference type="ARBA" id="ARBA00022692"/>
    </source>
</evidence>
<dbReference type="InterPro" id="IPR032675">
    <property type="entry name" value="LRR_dom_sf"/>
</dbReference>
<keyword evidence="2" id="KW-1003">Cell membrane</keyword>
<evidence type="ECO:0000313" key="12">
    <source>
        <dbReference type="EMBL" id="KAG8460862.1"/>
    </source>
</evidence>
<dbReference type="Proteomes" id="UP000751190">
    <property type="component" value="Unassembled WGS sequence"/>
</dbReference>
<feature type="transmembrane region" description="Helical" evidence="9">
    <location>
        <begin position="149"/>
        <end position="171"/>
    </location>
</feature>
<evidence type="ECO:0000256" key="2">
    <source>
        <dbReference type="ARBA" id="ARBA00022475"/>
    </source>
</evidence>
<dbReference type="PANTHER" id="PTHR24248:SF199">
    <property type="entry name" value="IP13425P-RELATED"/>
    <property type="match status" value="1"/>
</dbReference>
<dbReference type="CDD" id="cd00637">
    <property type="entry name" value="7tm_classA_rhodopsin-like"/>
    <property type="match status" value="1"/>
</dbReference>
<dbReference type="Pfam" id="PF00001">
    <property type="entry name" value="7tm_1"/>
    <property type="match status" value="1"/>
</dbReference>